<protein>
    <submittedName>
        <fullName evidence="1">GLPGLI family protein</fullName>
    </submittedName>
</protein>
<dbReference type="InterPro" id="IPR005901">
    <property type="entry name" value="GLPGLI"/>
</dbReference>
<dbReference type="NCBIfam" id="TIGR01200">
    <property type="entry name" value="GLPGLI"/>
    <property type="match status" value="1"/>
</dbReference>
<reference evidence="1 2" key="1">
    <citation type="submission" date="2017-01" db="EMBL/GenBank/DDBJ databases">
        <authorList>
            <person name="Mah S.A."/>
            <person name="Swanson W.J."/>
            <person name="Moy G.W."/>
            <person name="Vacquier V.D."/>
        </authorList>
    </citation>
    <scope>NUCLEOTIDE SEQUENCE [LARGE SCALE GENOMIC DNA]</scope>
    <source>
        <strain evidence="1 2">DSM 18014</strain>
    </source>
</reference>
<sequence>MKKVNFIFLICFIGFYSAQKTSFVYELKYRFGSHNDSLASINMILDFNDNISVFRTEKEKRSDSLLNVSRFGIGADQNIERQIYVTKDLKNKDVKRNYRTRFNDYYDVKIENKIIWKIESDRDKIGGFDVQKAVTDYGGRKWIVWFTTEIPITDGPYIFNGLPGLIVRATDSDRDYDFILVAIKNTSGNLFLRKKGLDMDFSHFKKLMMQYYNDPYADLKLRNMLPVYTSDGHGGKKALDLNELTKKTQKMIREQNNPIEIDYKNDYK</sequence>
<evidence type="ECO:0000313" key="2">
    <source>
        <dbReference type="Proteomes" id="UP000185781"/>
    </source>
</evidence>
<name>A0A1N7NCP9_9FLAO</name>
<dbReference type="AlphaFoldDB" id="A0A1N7NCP9"/>
<dbReference type="Proteomes" id="UP000185781">
    <property type="component" value="Unassembled WGS sequence"/>
</dbReference>
<gene>
    <name evidence="1" type="ORF">SAMN05421785_104168</name>
</gene>
<accession>A0A1N7NCP9</accession>
<dbReference type="STRING" id="373672.SAMN05421785_104168"/>
<dbReference type="RefSeq" id="WP_076392268.1">
    <property type="nucleotide sequence ID" value="NZ_FTOV01000004.1"/>
</dbReference>
<dbReference type="Pfam" id="PF09697">
    <property type="entry name" value="Porph_ging"/>
    <property type="match status" value="1"/>
</dbReference>
<dbReference type="EMBL" id="FTOV01000004">
    <property type="protein sequence ID" value="SIS96137.1"/>
    <property type="molecule type" value="Genomic_DNA"/>
</dbReference>
<evidence type="ECO:0000313" key="1">
    <source>
        <dbReference type="EMBL" id="SIS96137.1"/>
    </source>
</evidence>
<dbReference type="OrthoDB" id="1440774at2"/>
<organism evidence="1 2">
    <name type="scientific">Chryseobacterium gambrini</name>
    <dbReference type="NCBI Taxonomy" id="373672"/>
    <lineage>
        <taxon>Bacteria</taxon>
        <taxon>Pseudomonadati</taxon>
        <taxon>Bacteroidota</taxon>
        <taxon>Flavobacteriia</taxon>
        <taxon>Flavobacteriales</taxon>
        <taxon>Weeksellaceae</taxon>
        <taxon>Chryseobacterium group</taxon>
        <taxon>Chryseobacterium</taxon>
    </lineage>
</organism>
<proteinExistence type="predicted"/>